<name>A0ACB8SEL1_9AGAM</name>
<proteinExistence type="predicted"/>
<reference evidence="1" key="1">
    <citation type="submission" date="2021-03" db="EMBL/GenBank/DDBJ databases">
        <authorList>
            <consortium name="DOE Joint Genome Institute"/>
            <person name="Ahrendt S."/>
            <person name="Looney B.P."/>
            <person name="Miyauchi S."/>
            <person name="Morin E."/>
            <person name="Drula E."/>
            <person name="Courty P.E."/>
            <person name="Chicoki N."/>
            <person name="Fauchery L."/>
            <person name="Kohler A."/>
            <person name="Kuo A."/>
            <person name="Labutti K."/>
            <person name="Pangilinan J."/>
            <person name="Lipzen A."/>
            <person name="Riley R."/>
            <person name="Andreopoulos W."/>
            <person name="He G."/>
            <person name="Johnson J."/>
            <person name="Barry K.W."/>
            <person name="Grigoriev I.V."/>
            <person name="Nagy L."/>
            <person name="Hibbett D."/>
            <person name="Henrissat B."/>
            <person name="Matheny P.B."/>
            <person name="Labbe J."/>
            <person name="Martin F."/>
        </authorList>
    </citation>
    <scope>NUCLEOTIDE SEQUENCE</scope>
    <source>
        <strain evidence="1">HHB10654</strain>
    </source>
</reference>
<reference evidence="1" key="2">
    <citation type="journal article" date="2022" name="New Phytol.">
        <title>Evolutionary transition to the ectomycorrhizal habit in the genomes of a hyperdiverse lineage of mushroom-forming fungi.</title>
        <authorList>
            <person name="Looney B."/>
            <person name="Miyauchi S."/>
            <person name="Morin E."/>
            <person name="Drula E."/>
            <person name="Courty P.E."/>
            <person name="Kohler A."/>
            <person name="Kuo A."/>
            <person name="LaButti K."/>
            <person name="Pangilinan J."/>
            <person name="Lipzen A."/>
            <person name="Riley R."/>
            <person name="Andreopoulos W."/>
            <person name="He G."/>
            <person name="Johnson J."/>
            <person name="Nolan M."/>
            <person name="Tritt A."/>
            <person name="Barry K.W."/>
            <person name="Grigoriev I.V."/>
            <person name="Nagy L.G."/>
            <person name="Hibbett D."/>
            <person name="Henrissat B."/>
            <person name="Matheny P.B."/>
            <person name="Labbe J."/>
            <person name="Martin F.M."/>
        </authorList>
    </citation>
    <scope>NUCLEOTIDE SEQUENCE</scope>
    <source>
        <strain evidence="1">HHB10654</strain>
    </source>
</reference>
<accession>A0ACB8SEL1</accession>
<keyword evidence="2" id="KW-1185">Reference proteome</keyword>
<organism evidence="1 2">
    <name type="scientific">Artomyces pyxidatus</name>
    <dbReference type="NCBI Taxonomy" id="48021"/>
    <lineage>
        <taxon>Eukaryota</taxon>
        <taxon>Fungi</taxon>
        <taxon>Dikarya</taxon>
        <taxon>Basidiomycota</taxon>
        <taxon>Agaricomycotina</taxon>
        <taxon>Agaricomycetes</taxon>
        <taxon>Russulales</taxon>
        <taxon>Auriscalpiaceae</taxon>
        <taxon>Artomyces</taxon>
    </lineage>
</organism>
<protein>
    <submittedName>
        <fullName evidence="1">Uncharacterized protein</fullName>
    </submittedName>
</protein>
<gene>
    <name evidence="1" type="ORF">BV25DRAFT_1843285</name>
</gene>
<sequence>MSNLLHRSVLAASALSDRENRTCPSCKKEFANTKGLLSHWAQAVKCKHYRKGKNRAMVEDEDELQGEDLAYEMDVDELDEPRAGRAGFGEEGSGGADGRGGVEEEHNDNEGGEEEDEDLEALAEEWEDYNSRHFIPPPLRQSSEPPPPDEPGPSRTTSLSHTHGPNSPRAV</sequence>
<evidence type="ECO:0000313" key="1">
    <source>
        <dbReference type="EMBL" id="KAI0054984.1"/>
    </source>
</evidence>
<dbReference type="Proteomes" id="UP000814140">
    <property type="component" value="Unassembled WGS sequence"/>
</dbReference>
<comment type="caution">
    <text evidence="1">The sequence shown here is derived from an EMBL/GenBank/DDBJ whole genome shotgun (WGS) entry which is preliminary data.</text>
</comment>
<dbReference type="EMBL" id="MU277323">
    <property type="protein sequence ID" value="KAI0054984.1"/>
    <property type="molecule type" value="Genomic_DNA"/>
</dbReference>
<evidence type="ECO:0000313" key="2">
    <source>
        <dbReference type="Proteomes" id="UP000814140"/>
    </source>
</evidence>